<gene>
    <name evidence="1" type="ORF">OBBRIDRAFT_246474</name>
</gene>
<organism evidence="1 2">
    <name type="scientific">Obba rivulosa</name>
    <dbReference type="NCBI Taxonomy" id="1052685"/>
    <lineage>
        <taxon>Eukaryota</taxon>
        <taxon>Fungi</taxon>
        <taxon>Dikarya</taxon>
        <taxon>Basidiomycota</taxon>
        <taxon>Agaricomycotina</taxon>
        <taxon>Agaricomycetes</taxon>
        <taxon>Polyporales</taxon>
        <taxon>Gelatoporiaceae</taxon>
        <taxon>Obba</taxon>
    </lineage>
</organism>
<keyword evidence="2" id="KW-1185">Reference proteome</keyword>
<dbReference type="AlphaFoldDB" id="A0A8E2AKQ5"/>
<proteinExistence type="predicted"/>
<accession>A0A8E2AKQ5</accession>
<evidence type="ECO:0000313" key="2">
    <source>
        <dbReference type="Proteomes" id="UP000250043"/>
    </source>
</evidence>
<dbReference type="Proteomes" id="UP000250043">
    <property type="component" value="Unassembled WGS sequence"/>
</dbReference>
<name>A0A8E2AKQ5_9APHY</name>
<evidence type="ECO:0000313" key="1">
    <source>
        <dbReference type="EMBL" id="OCH86286.1"/>
    </source>
</evidence>
<reference evidence="1 2" key="1">
    <citation type="submission" date="2016-07" db="EMBL/GenBank/DDBJ databases">
        <title>Draft genome of the white-rot fungus Obba rivulosa 3A-2.</title>
        <authorList>
            <consortium name="DOE Joint Genome Institute"/>
            <person name="Miettinen O."/>
            <person name="Riley R."/>
            <person name="Acob R."/>
            <person name="Barry K."/>
            <person name="Cullen D."/>
            <person name="De Vries R."/>
            <person name="Hainaut M."/>
            <person name="Hatakka A."/>
            <person name="Henrissat B."/>
            <person name="Hilden K."/>
            <person name="Kuo R."/>
            <person name="Labutti K."/>
            <person name="Lipzen A."/>
            <person name="Makela M.R."/>
            <person name="Sandor L."/>
            <person name="Spatafora J.W."/>
            <person name="Grigoriev I.V."/>
            <person name="Hibbett D.S."/>
        </authorList>
    </citation>
    <scope>NUCLEOTIDE SEQUENCE [LARGE SCALE GENOMIC DNA]</scope>
    <source>
        <strain evidence="1 2">3A-2</strain>
    </source>
</reference>
<protein>
    <submittedName>
        <fullName evidence="1">Uncharacterized protein</fullName>
    </submittedName>
</protein>
<sequence length="159" mass="17654">MWLDLLRIAAILCRERSAKSRVIRPKRGDHLEKHSIVNSGSRCASRILQDQGRIPYQACRAGVACVGPDVPAPSATNHVDLPLGAIVGSDILANVHYRFASMLMQYRPRTSFLWPMCSSCSAADGRSGDWRDTANVTSRMARLRSRAIIVWRRPSAAPR</sequence>
<dbReference type="EMBL" id="KV722535">
    <property type="protein sequence ID" value="OCH86286.1"/>
    <property type="molecule type" value="Genomic_DNA"/>
</dbReference>